<dbReference type="Proteomes" id="UP001244295">
    <property type="component" value="Unassembled WGS sequence"/>
</dbReference>
<gene>
    <name evidence="1" type="ORF">J2W25_002247</name>
</gene>
<dbReference type="AlphaFoldDB" id="A0AAW8DUU0"/>
<dbReference type="RefSeq" id="WP_307636749.1">
    <property type="nucleotide sequence ID" value="NZ_JAUSRR010000003.1"/>
</dbReference>
<comment type="caution">
    <text evidence="1">The sequence shown here is derived from an EMBL/GenBank/DDBJ whole genome shotgun (WGS) entry which is preliminary data.</text>
</comment>
<proteinExistence type="predicted"/>
<accession>A0AAW8DUU0</accession>
<evidence type="ECO:0000313" key="2">
    <source>
        <dbReference type="Proteomes" id="UP001244295"/>
    </source>
</evidence>
<organism evidence="1 2">
    <name type="scientific">Variovorax boronicumulans</name>
    <dbReference type="NCBI Taxonomy" id="436515"/>
    <lineage>
        <taxon>Bacteria</taxon>
        <taxon>Pseudomonadati</taxon>
        <taxon>Pseudomonadota</taxon>
        <taxon>Betaproteobacteria</taxon>
        <taxon>Burkholderiales</taxon>
        <taxon>Comamonadaceae</taxon>
        <taxon>Variovorax</taxon>
    </lineage>
</organism>
<sequence>MNDALDIRIDGTRVTSAQVEDWEARRARVVLPKLRRMLKREASARPLPNDLASLRAELLRLKEECGRQGLREGLSGGIGITGFVSKLTGFFSGGRRKQCVTEVRVPRCSAKQIFDTIDDLMRNDTQVNRQSNLLACPDHYVLEPRGDTLEVIETTGGSPFPARFFMRFDDESGVRTPRDPAFPYQSVGTARLADGTVVGGVRHQMRDDGGGALVRLMVEFPSAVPQHMIREHQWHLACEFSHWLREAMKAVERAT</sequence>
<reference evidence="1" key="1">
    <citation type="submission" date="2023-07" db="EMBL/GenBank/DDBJ databases">
        <title>Sorghum-associated microbial communities from plants grown in Nebraska, USA.</title>
        <authorList>
            <person name="Schachtman D."/>
        </authorList>
    </citation>
    <scope>NUCLEOTIDE SEQUENCE</scope>
    <source>
        <strain evidence="1">DS2795</strain>
    </source>
</reference>
<dbReference type="EMBL" id="JAUSRR010000003">
    <property type="protein sequence ID" value="MDP9923226.1"/>
    <property type="molecule type" value="Genomic_DNA"/>
</dbReference>
<evidence type="ECO:0000313" key="1">
    <source>
        <dbReference type="EMBL" id="MDP9923226.1"/>
    </source>
</evidence>
<name>A0AAW8DUU0_9BURK</name>
<protein>
    <submittedName>
        <fullName evidence="1">Uncharacterized protein</fullName>
    </submittedName>
</protein>